<dbReference type="EMBL" id="CP018632">
    <property type="protein sequence ID" value="ASJ76151.1"/>
    <property type="molecule type" value="Genomic_DNA"/>
</dbReference>
<keyword evidence="3" id="KW-1185">Reference proteome</keyword>
<dbReference type="KEGG" id="gai:IMCC3135_30510"/>
<gene>
    <name evidence="2" type="ORF">IMCC3135_30510</name>
</gene>
<sequence>MAAKTSDNKTQPTDLLPMDFIAGVEHSQRRSDAEVLLDWFHDVTGFPAVMWGGNIVGYGRYHYVYDSGRSGDSLITGFSPRKANLSIYIMPGYLELDEYLQRLGKYKIGKSCLYINKLSDIYMTVLAEIVSFGVSNIQKNYQNWQQ</sequence>
<evidence type="ECO:0000313" key="2">
    <source>
        <dbReference type="EMBL" id="ASJ76151.1"/>
    </source>
</evidence>
<dbReference type="Proteomes" id="UP000250079">
    <property type="component" value="Chromosome"/>
</dbReference>
<name>A0A2Z2P147_9GAMM</name>
<accession>A0A2Z2P147</accession>
<organism evidence="2 3">
    <name type="scientific">Granulosicoccus antarcticus IMCC3135</name>
    <dbReference type="NCBI Taxonomy" id="1192854"/>
    <lineage>
        <taxon>Bacteria</taxon>
        <taxon>Pseudomonadati</taxon>
        <taxon>Pseudomonadota</taxon>
        <taxon>Gammaproteobacteria</taxon>
        <taxon>Chromatiales</taxon>
        <taxon>Granulosicoccaceae</taxon>
        <taxon>Granulosicoccus</taxon>
    </lineage>
</organism>
<protein>
    <recommendedName>
        <fullName evidence="1">YdhG-like domain-containing protein</fullName>
    </recommendedName>
</protein>
<dbReference type="OrthoDB" id="5951444at2"/>
<dbReference type="InterPro" id="IPR014922">
    <property type="entry name" value="YdhG-like"/>
</dbReference>
<dbReference type="AlphaFoldDB" id="A0A2Z2P147"/>
<reference evidence="2 3" key="1">
    <citation type="submission" date="2016-12" db="EMBL/GenBank/DDBJ databases">
        <authorList>
            <person name="Song W.-J."/>
            <person name="Kurnit D.M."/>
        </authorList>
    </citation>
    <scope>NUCLEOTIDE SEQUENCE [LARGE SCALE GENOMIC DNA]</scope>
    <source>
        <strain evidence="2 3">IMCC3135</strain>
    </source>
</reference>
<proteinExistence type="predicted"/>
<dbReference type="Pfam" id="PF08818">
    <property type="entry name" value="DUF1801"/>
    <property type="match status" value="1"/>
</dbReference>
<evidence type="ECO:0000313" key="3">
    <source>
        <dbReference type="Proteomes" id="UP000250079"/>
    </source>
</evidence>
<evidence type="ECO:0000259" key="1">
    <source>
        <dbReference type="Pfam" id="PF08818"/>
    </source>
</evidence>
<feature type="domain" description="YdhG-like" evidence="1">
    <location>
        <begin position="29"/>
        <end position="131"/>
    </location>
</feature>
<dbReference type="SUPFAM" id="SSF159888">
    <property type="entry name" value="YdhG-like"/>
    <property type="match status" value="1"/>
</dbReference>
<dbReference type="RefSeq" id="WP_088920959.1">
    <property type="nucleotide sequence ID" value="NZ_CP018632.1"/>
</dbReference>